<evidence type="ECO:0000313" key="3">
    <source>
        <dbReference type="Proteomes" id="UP000017862"/>
    </source>
</evidence>
<keyword evidence="3" id="KW-1185">Reference proteome</keyword>
<sequence length="68" mass="8589">MFNLPNHEIKQSFYNFKYFNKNFQHLINKKLNFKLISFQAYYIYFIFMFLCFYVHIYCKLSYDKNISI</sequence>
<feature type="transmembrane region" description="Helical" evidence="1">
    <location>
        <begin position="41"/>
        <end position="58"/>
    </location>
</feature>
<dbReference type="KEGG" id="lar:lam_978"/>
<name>U6B5W4_9HYPH</name>
<keyword evidence="1" id="KW-1133">Transmembrane helix</keyword>
<protein>
    <recommendedName>
        <fullName evidence="4">Transmembrane protein</fullName>
    </recommendedName>
</protein>
<gene>
    <name evidence="2" type="ORF">lam_978</name>
</gene>
<dbReference type="EMBL" id="CP006604">
    <property type="protein sequence ID" value="AHA28308.1"/>
    <property type="molecule type" value="Genomic_DNA"/>
</dbReference>
<evidence type="ECO:0000256" key="1">
    <source>
        <dbReference type="SAM" id="Phobius"/>
    </source>
</evidence>
<organism evidence="2 3">
    <name type="scientific">Candidatus Liberibacter americanus str. Sao Paulo</name>
    <dbReference type="NCBI Taxonomy" id="1261131"/>
    <lineage>
        <taxon>Bacteria</taxon>
        <taxon>Pseudomonadati</taxon>
        <taxon>Pseudomonadota</taxon>
        <taxon>Alphaproteobacteria</taxon>
        <taxon>Hyphomicrobiales</taxon>
        <taxon>Rhizobiaceae</taxon>
        <taxon>Liberibacter</taxon>
    </lineage>
</organism>
<keyword evidence="1" id="KW-0472">Membrane</keyword>
<evidence type="ECO:0000313" key="2">
    <source>
        <dbReference type="EMBL" id="AHA28308.1"/>
    </source>
</evidence>
<accession>U6B5W4</accession>
<dbReference type="HOGENOM" id="CLU_2786147_0_0_5"/>
<dbReference type="AlphaFoldDB" id="U6B5W4"/>
<keyword evidence="1" id="KW-0812">Transmembrane</keyword>
<evidence type="ECO:0008006" key="4">
    <source>
        <dbReference type="Google" id="ProtNLM"/>
    </source>
</evidence>
<proteinExistence type="predicted"/>
<dbReference type="Proteomes" id="UP000017862">
    <property type="component" value="Chromosome"/>
</dbReference>
<reference evidence="2 3" key="1">
    <citation type="journal article" date="2014" name="Mol. Plant Microbe Interact.">
        <title>The complete genome sequence of Candidatus Liberibacter americanus, associated with citrus Huanglongbing.</title>
        <authorList>
            <person name="Wulff N.A."/>
            <person name="Zhang S."/>
            <person name="Setubal J.C."/>
            <person name="Almeida N.F."/>
            <person name="Martins E.C."/>
            <person name="Harakava R."/>
            <person name="Kumar D."/>
            <person name="Rangel L.T."/>
            <person name="Foissac X."/>
            <person name="Bove J."/>
            <person name="Gabriel D.W."/>
        </authorList>
    </citation>
    <scope>NUCLEOTIDE SEQUENCE [LARGE SCALE GENOMIC DNA]</scope>
    <source>
        <strain evidence="2 3">Sao Paulo</strain>
    </source>
</reference>